<keyword evidence="3 5" id="KW-0067">ATP-binding</keyword>
<dbReference type="EMBL" id="RBPV01000048">
    <property type="protein sequence ID" value="RMO65526.1"/>
    <property type="molecule type" value="Genomic_DNA"/>
</dbReference>
<accession>A0A3M3X6D3</accession>
<sequence>MSGFSMTTVRTRIAPSPTGDPHVGTAYIALFNYCFAKQHGGEFILRIEDTDQLRSTRESEQQIFDALRWLGIEWSEGPDVGGPHGPYRQSERGDIYQKYAQQLVELGHAFPCFCTAEELDEM</sequence>
<dbReference type="Proteomes" id="UP000275613">
    <property type="component" value="Unassembled WGS sequence"/>
</dbReference>
<comment type="caution">
    <text evidence="7">The sequence shown here is derived from an EMBL/GenBank/DDBJ whole genome shotgun (WGS) entry which is preliminary data.</text>
</comment>
<dbReference type="GO" id="GO:0004818">
    <property type="term" value="F:glutamate-tRNA ligase activity"/>
    <property type="evidence" value="ECO:0007669"/>
    <property type="project" value="TreeGrafter"/>
</dbReference>
<evidence type="ECO:0000256" key="2">
    <source>
        <dbReference type="ARBA" id="ARBA00022741"/>
    </source>
</evidence>
<dbReference type="Pfam" id="PF00749">
    <property type="entry name" value="tRNA-synt_1c"/>
    <property type="match status" value="1"/>
</dbReference>
<dbReference type="GO" id="GO:0005829">
    <property type="term" value="C:cytosol"/>
    <property type="evidence" value="ECO:0007669"/>
    <property type="project" value="TreeGrafter"/>
</dbReference>
<dbReference type="InterPro" id="IPR000924">
    <property type="entry name" value="Glu/Gln-tRNA-synth"/>
</dbReference>
<keyword evidence="4 5" id="KW-0030">Aminoacyl-tRNA synthetase</keyword>
<feature type="non-terminal residue" evidence="7">
    <location>
        <position position="122"/>
    </location>
</feature>
<evidence type="ECO:0000256" key="3">
    <source>
        <dbReference type="ARBA" id="ARBA00022840"/>
    </source>
</evidence>
<evidence type="ECO:0000256" key="5">
    <source>
        <dbReference type="RuleBase" id="RU363037"/>
    </source>
</evidence>
<evidence type="ECO:0000256" key="4">
    <source>
        <dbReference type="ARBA" id="ARBA00023146"/>
    </source>
</evidence>
<dbReference type="Gene3D" id="3.40.50.620">
    <property type="entry name" value="HUPs"/>
    <property type="match status" value="1"/>
</dbReference>
<evidence type="ECO:0000256" key="1">
    <source>
        <dbReference type="ARBA" id="ARBA00022598"/>
    </source>
</evidence>
<name>A0A3M3X6D3_PSEA0</name>
<feature type="domain" description="Glutamyl/glutaminyl-tRNA synthetase class Ib catalytic" evidence="6">
    <location>
        <begin position="8"/>
        <end position="121"/>
    </location>
</feature>
<keyword evidence="2 5" id="KW-0547">Nucleotide-binding</keyword>
<dbReference type="GO" id="GO:0005524">
    <property type="term" value="F:ATP binding"/>
    <property type="evidence" value="ECO:0007669"/>
    <property type="project" value="UniProtKB-KW"/>
</dbReference>
<dbReference type="PANTHER" id="PTHR43311">
    <property type="entry name" value="GLUTAMATE--TRNA LIGASE"/>
    <property type="match status" value="1"/>
</dbReference>
<dbReference type="PROSITE" id="PS00178">
    <property type="entry name" value="AA_TRNA_LIGASE_I"/>
    <property type="match status" value="1"/>
</dbReference>
<organism evidence="7 8">
    <name type="scientific">Pseudomonas amygdali pv. eriobotryae</name>
    <dbReference type="NCBI Taxonomy" id="129137"/>
    <lineage>
        <taxon>Bacteria</taxon>
        <taxon>Pseudomonadati</taxon>
        <taxon>Pseudomonadota</taxon>
        <taxon>Gammaproteobacteria</taxon>
        <taxon>Pseudomonadales</taxon>
        <taxon>Pseudomonadaceae</taxon>
        <taxon>Pseudomonas</taxon>
        <taxon>Pseudomonas amygdali</taxon>
    </lineage>
</organism>
<dbReference type="InterPro" id="IPR001412">
    <property type="entry name" value="aa-tRNA-synth_I_CS"/>
</dbReference>
<dbReference type="AlphaFoldDB" id="A0A3M3X6D3"/>
<evidence type="ECO:0000259" key="6">
    <source>
        <dbReference type="Pfam" id="PF00749"/>
    </source>
</evidence>
<dbReference type="PRINTS" id="PR00987">
    <property type="entry name" value="TRNASYNTHGLU"/>
</dbReference>
<keyword evidence="1 5" id="KW-0436">Ligase</keyword>
<gene>
    <name evidence="7" type="ORF">ALQ39_103361</name>
</gene>
<evidence type="ECO:0000313" key="7">
    <source>
        <dbReference type="EMBL" id="RMO65526.1"/>
    </source>
</evidence>
<dbReference type="PANTHER" id="PTHR43311:SF2">
    <property type="entry name" value="GLUTAMATE--TRNA LIGASE, MITOCHONDRIAL-RELATED"/>
    <property type="match status" value="1"/>
</dbReference>
<dbReference type="InterPro" id="IPR014729">
    <property type="entry name" value="Rossmann-like_a/b/a_fold"/>
</dbReference>
<proteinExistence type="inferred from homology"/>
<evidence type="ECO:0000313" key="8">
    <source>
        <dbReference type="Proteomes" id="UP000275613"/>
    </source>
</evidence>
<comment type="similarity">
    <text evidence="5">Belongs to the class-I aminoacyl-tRNA synthetase family.</text>
</comment>
<dbReference type="SUPFAM" id="SSF52374">
    <property type="entry name" value="Nucleotidylyl transferase"/>
    <property type="match status" value="1"/>
</dbReference>
<reference evidence="7 8" key="1">
    <citation type="submission" date="2018-08" db="EMBL/GenBank/DDBJ databases">
        <title>Recombination of ecologically and evolutionarily significant loci maintains genetic cohesion in the Pseudomonas syringae species complex.</title>
        <authorList>
            <person name="Dillon M."/>
            <person name="Thakur S."/>
            <person name="Almeida R.N.D."/>
            <person name="Weir B.S."/>
            <person name="Guttman D.S."/>
        </authorList>
    </citation>
    <scope>NUCLEOTIDE SEQUENCE [LARGE SCALE GENOMIC DNA]</scope>
    <source>
        <strain evidence="7 8">ICMP 4316</strain>
    </source>
</reference>
<dbReference type="GO" id="GO:0006424">
    <property type="term" value="P:glutamyl-tRNA aminoacylation"/>
    <property type="evidence" value="ECO:0007669"/>
    <property type="project" value="TreeGrafter"/>
</dbReference>
<dbReference type="InterPro" id="IPR020058">
    <property type="entry name" value="Glu/Gln-tRNA-synth_Ib_cat-dom"/>
</dbReference>
<dbReference type="InterPro" id="IPR049940">
    <property type="entry name" value="GluQ/Sye"/>
</dbReference>
<protein>
    <submittedName>
        <fullName evidence="7">Glutamyl-tRNA synthetase</fullName>
    </submittedName>
</protein>
<keyword evidence="5" id="KW-0648">Protein biosynthesis</keyword>